<dbReference type="AlphaFoldDB" id="A0A443Q9P3"/>
<accession>A0A443Q9P3</accession>
<keyword evidence="2" id="KW-1185">Reference proteome</keyword>
<sequence>MPTFNDVREKLGGNACFSKIDLEHAYRKS</sequence>
<reference evidence="1 2" key="1">
    <citation type="journal article" date="2018" name="Gigascience">
        <title>Genomes of trombidid mites reveal novel predicted allergens and laterally-transferred genes associated with secondary metabolism.</title>
        <authorList>
            <person name="Dong X."/>
            <person name="Chaisiri K."/>
            <person name="Xia D."/>
            <person name="Armstrong S.D."/>
            <person name="Fang Y."/>
            <person name="Donnelly M.J."/>
            <person name="Kadowaki T."/>
            <person name="McGarry J.W."/>
            <person name="Darby A.C."/>
            <person name="Makepeace B.L."/>
        </authorList>
    </citation>
    <scope>NUCLEOTIDE SEQUENCE [LARGE SCALE GENOMIC DNA]</scope>
    <source>
        <strain evidence="1">UoL-UT</strain>
    </source>
</reference>
<evidence type="ECO:0000313" key="2">
    <source>
        <dbReference type="Proteomes" id="UP000288716"/>
    </source>
</evidence>
<gene>
    <name evidence="1" type="ORF">B4U80_06743</name>
</gene>
<dbReference type="Proteomes" id="UP000288716">
    <property type="component" value="Unassembled WGS sequence"/>
</dbReference>
<organism evidence="1 2">
    <name type="scientific">Leptotrombidium deliense</name>
    <dbReference type="NCBI Taxonomy" id="299467"/>
    <lineage>
        <taxon>Eukaryota</taxon>
        <taxon>Metazoa</taxon>
        <taxon>Ecdysozoa</taxon>
        <taxon>Arthropoda</taxon>
        <taxon>Chelicerata</taxon>
        <taxon>Arachnida</taxon>
        <taxon>Acari</taxon>
        <taxon>Acariformes</taxon>
        <taxon>Trombidiformes</taxon>
        <taxon>Prostigmata</taxon>
        <taxon>Anystina</taxon>
        <taxon>Parasitengona</taxon>
        <taxon>Trombiculoidea</taxon>
        <taxon>Trombiculidae</taxon>
        <taxon>Leptotrombidium</taxon>
    </lineage>
</organism>
<protein>
    <submittedName>
        <fullName evidence="1">Uncharacterized protein</fullName>
    </submittedName>
</protein>
<dbReference type="VEuPathDB" id="VectorBase:LDEU014544"/>
<name>A0A443Q9P3_9ACAR</name>
<proteinExistence type="predicted"/>
<dbReference type="EMBL" id="NCKV01062410">
    <property type="protein sequence ID" value="RWR99719.1"/>
    <property type="molecule type" value="Genomic_DNA"/>
</dbReference>
<comment type="caution">
    <text evidence="1">The sequence shown here is derived from an EMBL/GenBank/DDBJ whole genome shotgun (WGS) entry which is preliminary data.</text>
</comment>
<evidence type="ECO:0000313" key="1">
    <source>
        <dbReference type="EMBL" id="RWR99719.1"/>
    </source>
</evidence>